<dbReference type="Proteomes" id="UP001254813">
    <property type="component" value="Unassembled WGS sequence"/>
</dbReference>
<keyword evidence="1" id="KW-0812">Transmembrane</keyword>
<keyword evidence="1" id="KW-1133">Transmembrane helix</keyword>
<evidence type="ECO:0000313" key="2">
    <source>
        <dbReference type="EMBL" id="MDS0294993.1"/>
    </source>
</evidence>
<dbReference type="EMBL" id="JAMQOQ010000003">
    <property type="protein sequence ID" value="MDS0294993.1"/>
    <property type="molecule type" value="Genomic_DNA"/>
</dbReference>
<feature type="transmembrane region" description="Helical" evidence="1">
    <location>
        <begin position="52"/>
        <end position="73"/>
    </location>
</feature>
<evidence type="ECO:0008006" key="4">
    <source>
        <dbReference type="Google" id="ProtNLM"/>
    </source>
</evidence>
<evidence type="ECO:0000313" key="3">
    <source>
        <dbReference type="Proteomes" id="UP001254813"/>
    </source>
</evidence>
<dbReference type="RefSeq" id="WP_310928838.1">
    <property type="nucleotide sequence ID" value="NZ_JAMQOQ010000003.1"/>
</dbReference>
<feature type="transmembrane region" description="Helical" evidence="1">
    <location>
        <begin position="20"/>
        <end position="40"/>
    </location>
</feature>
<feature type="transmembrane region" description="Helical" evidence="1">
    <location>
        <begin position="116"/>
        <end position="136"/>
    </location>
</feature>
<keyword evidence="1" id="KW-0472">Membrane</keyword>
<reference evidence="2 3" key="1">
    <citation type="submission" date="2022-06" db="EMBL/GenBank/DDBJ databases">
        <title>Halogeometricum sp. a new haloarchaeum isolate from saline soil.</title>
        <authorList>
            <person name="Strakova D."/>
            <person name="Galisteo C."/>
            <person name="Sanchez-Porro C."/>
            <person name="Ventosa A."/>
        </authorList>
    </citation>
    <scope>NUCLEOTIDE SEQUENCE [LARGE SCALE GENOMIC DNA]</scope>
    <source>
        <strain evidence="3">S3BR25-2</strain>
    </source>
</reference>
<name>A0ABU2G2I3_9EURY</name>
<feature type="transmembrane region" description="Helical" evidence="1">
    <location>
        <begin position="142"/>
        <end position="161"/>
    </location>
</feature>
<proteinExistence type="predicted"/>
<gene>
    <name evidence="2" type="ORF">NDI79_12505</name>
</gene>
<comment type="caution">
    <text evidence="2">The sequence shown here is derived from an EMBL/GenBank/DDBJ whole genome shotgun (WGS) entry which is preliminary data.</text>
</comment>
<keyword evidence="3" id="KW-1185">Reference proteome</keyword>
<feature type="transmembrane region" description="Helical" evidence="1">
    <location>
        <begin position="79"/>
        <end position="95"/>
    </location>
</feature>
<protein>
    <recommendedName>
        <fullName evidence="4">LexA-binding, inner membrane-associated hydrolase</fullName>
    </recommendedName>
</protein>
<sequence>MLSYAHPTALTMYASHFVHLQASALLSNLLVFLFVVPPALLASVRSGRRRRFYVVAFTALAVFPFALSSLNMLFPRPRVGLGFSGINFAFVGYLPHALADRMEADRPASTRTARTVLPAVFFVGAAVVVLRMWAPLGVTPRAGGWLAAVGAAGFLAVGTCVRPVVRRPWSRTRSLVETVPPLVPFGGALFVLVIVAGFPSGGYGGRVITNVFLHFLGYSFGYIVPYVAFRVLDVFD</sequence>
<evidence type="ECO:0000256" key="1">
    <source>
        <dbReference type="SAM" id="Phobius"/>
    </source>
</evidence>
<organism evidence="2 3">
    <name type="scientific">Halogeometricum luteum</name>
    <dbReference type="NCBI Taxonomy" id="2950537"/>
    <lineage>
        <taxon>Archaea</taxon>
        <taxon>Methanobacteriati</taxon>
        <taxon>Methanobacteriota</taxon>
        <taxon>Stenosarchaea group</taxon>
        <taxon>Halobacteria</taxon>
        <taxon>Halobacteriales</taxon>
        <taxon>Haloferacaceae</taxon>
        <taxon>Halogeometricum</taxon>
    </lineage>
</organism>
<accession>A0ABU2G2I3</accession>
<feature type="transmembrane region" description="Helical" evidence="1">
    <location>
        <begin position="182"/>
        <end position="199"/>
    </location>
</feature>
<feature type="transmembrane region" description="Helical" evidence="1">
    <location>
        <begin position="211"/>
        <end position="232"/>
    </location>
</feature>